<dbReference type="PANTHER" id="PTHR21228">
    <property type="entry name" value="FAST LEU-RICH DOMAIN-CONTAINING"/>
    <property type="match status" value="1"/>
</dbReference>
<dbReference type="PANTHER" id="PTHR21228:SF40">
    <property type="entry name" value="LD45607P"/>
    <property type="match status" value="1"/>
</dbReference>
<protein>
    <recommendedName>
        <fullName evidence="1">RAP domain-containing protein</fullName>
    </recommendedName>
</protein>
<evidence type="ECO:0000313" key="2">
    <source>
        <dbReference type="EMBL" id="KAL3765472.1"/>
    </source>
</evidence>
<dbReference type="AlphaFoldDB" id="A0ABD3MTA7"/>
<dbReference type="Pfam" id="PF26188">
    <property type="entry name" value="RESC6"/>
    <property type="match status" value="1"/>
</dbReference>
<reference evidence="2 3" key="1">
    <citation type="submission" date="2024-10" db="EMBL/GenBank/DDBJ databases">
        <title>Updated reference genomes for cyclostephanoid diatoms.</title>
        <authorList>
            <person name="Roberts W.R."/>
            <person name="Alverson A.J."/>
        </authorList>
    </citation>
    <scope>NUCLEOTIDE SEQUENCE [LARGE SCALE GENOMIC DNA]</scope>
    <source>
        <strain evidence="2 3">AJA010-31</strain>
    </source>
</reference>
<accession>A0ABD3MTA7</accession>
<comment type="caution">
    <text evidence="2">The sequence shown here is derived from an EMBL/GenBank/DDBJ whole genome shotgun (WGS) entry which is preliminary data.</text>
</comment>
<dbReference type="Proteomes" id="UP001530400">
    <property type="component" value="Unassembled WGS sequence"/>
</dbReference>
<dbReference type="Pfam" id="PF08373">
    <property type="entry name" value="RAP"/>
    <property type="match status" value="1"/>
</dbReference>
<gene>
    <name evidence="2" type="ORF">ACHAWO_009317</name>
</gene>
<sequence>MRVNRPLHRWTCFFSSDSSSSWRISSSAAASLLLNRPSAQPQRSHGAIRDASRWQRHHQHYWQAVYSPTLSFSIRQFASRHTKSQRRFFPASDYNSIDDLLKDSINFLNSGGSMQAAAAVWARASRLLADRQRHQVTDNPQLEKLVEELFNQTMDSLDYMTHKDLTTVILSMANIAKTVKEARKRRRISNNHLPFSKLLLDEDSSPMDDVFDFLAIAADRILTDCDARSLSNLAYAYALVGYNPQLDSRTLLGKIGDVSHPALFQTVGDRIDDLDDLESFNPQAPANIVWAYATLGIAHRAMFEKVGDHINQLNNLKAFKPQDFSNTVWAYATTGEQHSALFKTVGDHIYQLDTLEAFKPQALANIVWAYATAGVQHPALFERVGDHINQLDNLKAFNPQALANIVWAYATAGVQNPALFKKMGDHATQLDNLKAFATQALSITVWAYATTGVQHPSLFKKIGDHVHQLDNLKAFTPQALANTVWAYATAGVQHSDLFEKVGTYISHLENLDSFTPQELANTAWAYASANELRSCLFEKIGIAVASRGEFQSFTVQALANIAWAYAVASTDAPMIFNDTFTSALSNRVHKLIVEDRRQLYQWHLWQTEELSQTGLPEESREECYQAFVTADATVSRLQKDVVHELKSLDLNPVEEYIALSGYLIDGLVEIDGKRIGIEVDGPSHFIKKKPTATTLLKRRQITAIDKIPLVSVPYWEWDDLEKDRVKKQQYLRSLIGI</sequence>
<name>A0ABD3MTA7_9STRA</name>
<dbReference type="InterPro" id="IPR058917">
    <property type="entry name" value="RESC6_dom"/>
</dbReference>
<dbReference type="InterPro" id="IPR013584">
    <property type="entry name" value="RAP"/>
</dbReference>
<dbReference type="InterPro" id="IPR050870">
    <property type="entry name" value="FAST_kinase"/>
</dbReference>
<dbReference type="EMBL" id="JALLPJ020001401">
    <property type="protein sequence ID" value="KAL3765472.1"/>
    <property type="molecule type" value="Genomic_DNA"/>
</dbReference>
<evidence type="ECO:0000259" key="1">
    <source>
        <dbReference type="PROSITE" id="PS51286"/>
    </source>
</evidence>
<organism evidence="2 3">
    <name type="scientific">Cyclotella atomus</name>
    <dbReference type="NCBI Taxonomy" id="382360"/>
    <lineage>
        <taxon>Eukaryota</taxon>
        <taxon>Sar</taxon>
        <taxon>Stramenopiles</taxon>
        <taxon>Ochrophyta</taxon>
        <taxon>Bacillariophyta</taxon>
        <taxon>Coscinodiscophyceae</taxon>
        <taxon>Thalassiosirophycidae</taxon>
        <taxon>Stephanodiscales</taxon>
        <taxon>Stephanodiscaceae</taxon>
        <taxon>Cyclotella</taxon>
    </lineage>
</organism>
<dbReference type="PROSITE" id="PS51286">
    <property type="entry name" value="RAP"/>
    <property type="match status" value="1"/>
</dbReference>
<evidence type="ECO:0000313" key="3">
    <source>
        <dbReference type="Proteomes" id="UP001530400"/>
    </source>
</evidence>
<keyword evidence="3" id="KW-1185">Reference proteome</keyword>
<feature type="domain" description="RAP" evidence="1">
    <location>
        <begin position="675"/>
        <end position="733"/>
    </location>
</feature>
<proteinExistence type="predicted"/>